<dbReference type="AlphaFoldDB" id="A0A261RR04"/>
<evidence type="ECO:0000256" key="1">
    <source>
        <dbReference type="SAM" id="MobiDB-lite"/>
    </source>
</evidence>
<dbReference type="OrthoDB" id="6054389at2"/>
<comment type="caution">
    <text evidence="2">The sequence shown here is derived from an EMBL/GenBank/DDBJ whole genome shotgun (WGS) entry which is preliminary data.</text>
</comment>
<gene>
    <name evidence="2" type="ORF">CAL26_05165</name>
</gene>
<name>A0A261RR04_9BORD</name>
<reference evidence="2" key="1">
    <citation type="submission" date="2017-05" db="EMBL/GenBank/DDBJ databases">
        <title>Complete and WGS of Bordetella genogroups.</title>
        <authorList>
            <person name="Spilker T."/>
            <person name="Lipuma J."/>
        </authorList>
    </citation>
    <scope>NUCLEOTIDE SEQUENCE</scope>
    <source>
        <strain evidence="2">AU21707</strain>
    </source>
</reference>
<dbReference type="EMBL" id="NEVJ01000001">
    <property type="protein sequence ID" value="OZI26713.1"/>
    <property type="molecule type" value="Genomic_DNA"/>
</dbReference>
<accession>A0A261RR04</accession>
<dbReference type="RefSeq" id="WP_094845806.1">
    <property type="nucleotide sequence ID" value="NZ_NEVJ01000001.1"/>
</dbReference>
<evidence type="ECO:0000313" key="3">
    <source>
        <dbReference type="Proteomes" id="UP000216857"/>
    </source>
</evidence>
<organism evidence="2 3">
    <name type="scientific">Bordetella genomosp. 9</name>
    <dbReference type="NCBI Taxonomy" id="1416803"/>
    <lineage>
        <taxon>Bacteria</taxon>
        <taxon>Pseudomonadati</taxon>
        <taxon>Pseudomonadota</taxon>
        <taxon>Betaproteobacteria</taxon>
        <taxon>Burkholderiales</taxon>
        <taxon>Alcaligenaceae</taxon>
        <taxon>Bordetella</taxon>
    </lineage>
</organism>
<feature type="region of interest" description="Disordered" evidence="1">
    <location>
        <begin position="1"/>
        <end position="27"/>
    </location>
</feature>
<proteinExistence type="predicted"/>
<keyword evidence="3" id="KW-1185">Reference proteome</keyword>
<evidence type="ECO:0008006" key="4">
    <source>
        <dbReference type="Google" id="ProtNLM"/>
    </source>
</evidence>
<protein>
    <recommendedName>
        <fullName evidence="4">Phage tail protein</fullName>
    </recommendedName>
</protein>
<dbReference type="Proteomes" id="UP000216857">
    <property type="component" value="Unassembled WGS sequence"/>
</dbReference>
<evidence type="ECO:0000313" key="2">
    <source>
        <dbReference type="EMBL" id="OZI26713.1"/>
    </source>
</evidence>
<sequence>MAVENTTKINGLDPTKPDGSSPKSEGDDHLRLLKNVLQHCFGGFAAEVLLAGTEAQGATANDYVVTVDPAPTAYAANTVLVFKATHANTGAATLKVGSLAAVSIVNPEGTPIRANAIVADCMTMVICDGTNFRLLAGNSQAIYDYVDQAQFQSSLPGQASQAGKFLTTNGTTASWQPALPIYNAAPTSNIGPIYRGGVGPQEWNGSAYAAVITKASIGLGNVDNTSDANKGISTATQTALNAKANLASAAFSGPITAPSIVSTGNISSGSGSATLTTSGDLIGGTWGGTLSSYFANVITPSISSKVSIRGGFGGSGYVLNNSGNAVSMAWDGSRVNLGVDSTSMGAVWTSGNFDPSSKQAAGNYPIVTAASGGIPALQFRWDPGAGRMRMVVNGVDIGYIQVA</sequence>